<keyword evidence="7" id="KW-0418">Kinase</keyword>
<evidence type="ECO:0000259" key="16">
    <source>
        <dbReference type="Pfam" id="PF02896"/>
    </source>
</evidence>
<dbReference type="InterPro" id="IPR000121">
    <property type="entry name" value="PEP_util_C"/>
</dbReference>
<feature type="active site" description="Tele-phosphohistidine intermediate" evidence="11">
    <location>
        <position position="483"/>
    </location>
</feature>
<evidence type="ECO:0000313" key="18">
    <source>
        <dbReference type="Proteomes" id="UP001153069"/>
    </source>
</evidence>
<feature type="binding site" evidence="12">
    <location>
        <position position="807"/>
    </location>
    <ligand>
        <name>substrate</name>
    </ligand>
</feature>
<dbReference type="InterPro" id="IPR013815">
    <property type="entry name" value="ATP_grasp_subdomain_1"/>
</dbReference>
<evidence type="ECO:0000256" key="6">
    <source>
        <dbReference type="ARBA" id="ARBA00022741"/>
    </source>
</evidence>
<keyword evidence="4" id="KW-0808">Transferase</keyword>
<keyword evidence="9 13" id="KW-0460">Magnesium</keyword>
<keyword evidence="17" id="KW-0670">Pyruvate</keyword>
<feature type="active site" description="Proton donor" evidence="11">
    <location>
        <position position="869"/>
    </location>
</feature>
<keyword evidence="5 13" id="KW-0479">Metal-binding</keyword>
<proteinExistence type="inferred from homology"/>
<dbReference type="OrthoDB" id="6123450at2759"/>
<evidence type="ECO:0000256" key="3">
    <source>
        <dbReference type="ARBA" id="ARBA00011994"/>
    </source>
</evidence>
<feature type="domain" description="Pyruvate phosphate dikinase AMP/ATP-binding" evidence="15">
    <location>
        <begin position="46"/>
        <end position="88"/>
    </location>
</feature>
<feature type="binding site" evidence="13">
    <location>
        <position position="774"/>
    </location>
    <ligand>
        <name>Mg(2+)</name>
        <dbReference type="ChEBI" id="CHEBI:18420"/>
    </ligand>
</feature>
<evidence type="ECO:0000256" key="12">
    <source>
        <dbReference type="PIRSR" id="PIRSR000853-2"/>
    </source>
</evidence>
<evidence type="ECO:0000256" key="13">
    <source>
        <dbReference type="PIRSR" id="PIRSR000853-3"/>
    </source>
</evidence>
<accession>A0A9N8EJU3</accession>
<evidence type="ECO:0000256" key="9">
    <source>
        <dbReference type="ARBA" id="ARBA00022842"/>
    </source>
</evidence>
<dbReference type="Pfam" id="PF01326">
    <property type="entry name" value="PPDK_N"/>
    <property type="match status" value="3"/>
</dbReference>
<dbReference type="AlphaFoldDB" id="A0A9N8EJU3"/>
<comment type="cofactor">
    <cofactor evidence="1 10 13">
        <name>Mg(2+)</name>
        <dbReference type="ChEBI" id="CHEBI:18420"/>
    </cofactor>
</comment>
<feature type="domain" description="PEP-utilising enzyme mobile" evidence="14">
    <location>
        <begin position="449"/>
        <end position="533"/>
    </location>
</feature>
<gene>
    <name evidence="17" type="ORF">SEMRO_1048_G235260.1</name>
</gene>
<evidence type="ECO:0000259" key="14">
    <source>
        <dbReference type="Pfam" id="PF00391"/>
    </source>
</evidence>
<dbReference type="InterPro" id="IPR015813">
    <property type="entry name" value="Pyrv/PenolPyrv_kinase-like_dom"/>
</dbReference>
<dbReference type="Gene3D" id="1.20.80.30">
    <property type="match status" value="1"/>
</dbReference>
<dbReference type="Gene3D" id="3.50.30.10">
    <property type="entry name" value="Phosphohistidine domain"/>
    <property type="match status" value="1"/>
</dbReference>
<feature type="binding site" evidence="12">
    <location>
        <position position="804"/>
    </location>
    <ligand>
        <name>substrate</name>
    </ligand>
</feature>
<evidence type="ECO:0000256" key="8">
    <source>
        <dbReference type="ARBA" id="ARBA00022840"/>
    </source>
</evidence>
<dbReference type="PROSITE" id="PS00370">
    <property type="entry name" value="PEP_ENZYMES_PHOS_SITE"/>
    <property type="match status" value="1"/>
</dbReference>
<dbReference type="InterPro" id="IPR040442">
    <property type="entry name" value="Pyrv_kinase-like_dom_sf"/>
</dbReference>
<dbReference type="InterPro" id="IPR018274">
    <property type="entry name" value="PEP_util_AS"/>
</dbReference>
<protein>
    <recommendedName>
        <fullName evidence="3 10">Pyruvate, phosphate dikinase</fullName>
        <ecNumber evidence="3 10">2.7.9.1</ecNumber>
    </recommendedName>
</protein>
<dbReference type="Proteomes" id="UP001153069">
    <property type="component" value="Unassembled WGS sequence"/>
</dbReference>
<dbReference type="SUPFAM" id="SSF52009">
    <property type="entry name" value="Phosphohistidine domain"/>
    <property type="match status" value="1"/>
</dbReference>
<feature type="binding site" evidence="12">
    <location>
        <position position="774"/>
    </location>
    <ligand>
        <name>substrate</name>
    </ligand>
</feature>
<keyword evidence="6" id="KW-0547">Nucleotide-binding</keyword>
<feature type="domain" description="Pyruvate phosphate dikinase AMP/ATP-binding" evidence="15">
    <location>
        <begin position="329"/>
        <end position="381"/>
    </location>
</feature>
<dbReference type="Gene3D" id="3.30.470.20">
    <property type="entry name" value="ATP-grasp fold, B domain"/>
    <property type="match status" value="1"/>
</dbReference>
<evidence type="ECO:0000256" key="7">
    <source>
        <dbReference type="ARBA" id="ARBA00022777"/>
    </source>
</evidence>
<evidence type="ECO:0000259" key="15">
    <source>
        <dbReference type="Pfam" id="PF01326"/>
    </source>
</evidence>
<feature type="binding site" evidence="12">
    <location>
        <position position="642"/>
    </location>
    <ligand>
        <name>substrate</name>
    </ligand>
</feature>
<organism evidence="17 18">
    <name type="scientific">Seminavis robusta</name>
    <dbReference type="NCBI Taxonomy" id="568900"/>
    <lineage>
        <taxon>Eukaryota</taxon>
        <taxon>Sar</taxon>
        <taxon>Stramenopiles</taxon>
        <taxon>Ochrophyta</taxon>
        <taxon>Bacillariophyta</taxon>
        <taxon>Bacillariophyceae</taxon>
        <taxon>Bacillariophycidae</taxon>
        <taxon>Naviculales</taxon>
        <taxon>Naviculaceae</taxon>
        <taxon>Seminavis</taxon>
    </lineage>
</organism>
<evidence type="ECO:0000256" key="4">
    <source>
        <dbReference type="ARBA" id="ARBA00022679"/>
    </source>
</evidence>
<dbReference type="PANTHER" id="PTHR22931:SF9">
    <property type="entry name" value="PYRUVATE, PHOSPHATE DIKINASE 1, CHLOROPLASTIC"/>
    <property type="match status" value="1"/>
</dbReference>
<evidence type="ECO:0000256" key="11">
    <source>
        <dbReference type="PIRSR" id="PIRSR000853-1"/>
    </source>
</evidence>
<evidence type="ECO:0000256" key="5">
    <source>
        <dbReference type="ARBA" id="ARBA00022723"/>
    </source>
</evidence>
<evidence type="ECO:0000313" key="17">
    <source>
        <dbReference type="EMBL" id="CAB9519800.1"/>
    </source>
</evidence>
<dbReference type="InterPro" id="IPR023151">
    <property type="entry name" value="PEP_util_CS"/>
</dbReference>
<name>A0A9N8EJU3_9STRA</name>
<dbReference type="NCBIfam" id="TIGR01828">
    <property type="entry name" value="pyru_phos_dikin"/>
    <property type="match status" value="1"/>
</dbReference>
<sequence length="935" mass="102387">MLSQLRQEKVGQHAKHPDAVNKQSVLEKYLVPFGGSAIPQEKPDRQIVGGKGLGLTEMSRIGVDVPPGFTLTTQVCQLFQATGDLPDEMWVQIKEAVGRIETDMNKKFGCYDFPLLFSCRSGAAISMPGMMDTVLDIGLNSNTVKGMAKATNNKRFAYDAFRRLLDMFGDVVLGIPHEAFEQRLEKLKNETGKKDDTDFTAEDLERLCDEYKKVFGEHNQVFPEDPYDQLKACIKAVFGSWNSERAIKYREINQITGLFGTACNIQSMVYGNLGPTSGTGVAFSRDPGTGKAELKGEYLINAQGEDVVAGIRTPEPISRMEHDLPEAYKQFVQNIERLERHFKDMQDVEFTVEDGRLWMLQCRSGKRTGQAAFHIAVDMVEEGICTPQEALLRIEPDHVRQILHPTFSKEALSSATYKDNVVAVGLSGGPGAAVGKIVFSPQTAEARKDEGVLLVRNNTSPEDVGGMWAANGILTSRGGVTSHAAVVARGWGKPCVCGCEALEIDEEALTMTVKKTGETFKEGDTISINGSTGEVIRIAIETSEPSFEGAFSTVLKWADDVADKCKVMANADSGPDATKAAELGAKGIGLCRTEHMFFAPERLPVVRRWILRGEGLDQVQGFQRQDFNEIFTAMNDKPVTIRLLDPPLHEFLPRVQQVDATMATDLGYGGNVNGLINDIESMHEENPMLGLRGCRLAIVRPEVTTMQAEAIINAAADVMEKDPANAKPFPRIMVPLVGSVAEFNCQALAIKKAAEKIKATRKINVSYEIGTMIEVPRAALISDQIAAVVDPDDGKQLCDFFSFGTNDLTQMTMGISRDDAGAFLHSYEEKGILEDDPFKSIDEEGVGWLVRRSSVEGRKTNDHLSLSVCGEHGGDPKSIAFFDRVGLDYVSCSPFRVPVARLATGQAAIRRGGLHCDVHRLYSGEIVSTLSPELL</sequence>
<dbReference type="InterPro" id="IPR036637">
    <property type="entry name" value="Phosphohistidine_dom_sf"/>
</dbReference>
<feature type="domain" description="PEP-utilising enzyme C-terminal" evidence="16">
    <location>
        <begin position="550"/>
        <end position="906"/>
    </location>
</feature>
<dbReference type="InterPro" id="IPR010121">
    <property type="entry name" value="Pyruvate_phosphate_dikinase"/>
</dbReference>
<feature type="binding site" evidence="12">
    <location>
        <position position="592"/>
    </location>
    <ligand>
        <name>substrate</name>
    </ligand>
</feature>
<dbReference type="Pfam" id="PF00391">
    <property type="entry name" value="PEP-utilizers"/>
    <property type="match status" value="1"/>
</dbReference>
<dbReference type="Gene3D" id="1.10.189.10">
    <property type="entry name" value="Pyruvate Phosphate Dikinase, domain 2"/>
    <property type="match status" value="1"/>
</dbReference>
<keyword evidence="18" id="KW-1185">Reference proteome</keyword>
<evidence type="ECO:0000256" key="2">
    <source>
        <dbReference type="ARBA" id="ARBA00007837"/>
    </source>
</evidence>
<dbReference type="GO" id="GO:0016301">
    <property type="term" value="F:kinase activity"/>
    <property type="evidence" value="ECO:0007669"/>
    <property type="project" value="UniProtKB-UniRule"/>
</dbReference>
<dbReference type="GO" id="GO:0050242">
    <property type="term" value="F:pyruvate, phosphate dikinase activity"/>
    <property type="evidence" value="ECO:0007669"/>
    <property type="project" value="UniProtKB-UniRule"/>
</dbReference>
<comment type="catalytic activity">
    <reaction evidence="10">
        <text>pyruvate + phosphate + ATP = phosphoenolpyruvate + AMP + diphosphate + H(+)</text>
        <dbReference type="Rhea" id="RHEA:10756"/>
        <dbReference type="ChEBI" id="CHEBI:15361"/>
        <dbReference type="ChEBI" id="CHEBI:15378"/>
        <dbReference type="ChEBI" id="CHEBI:30616"/>
        <dbReference type="ChEBI" id="CHEBI:33019"/>
        <dbReference type="ChEBI" id="CHEBI:43474"/>
        <dbReference type="ChEBI" id="CHEBI:58702"/>
        <dbReference type="ChEBI" id="CHEBI:456215"/>
        <dbReference type="EC" id="2.7.9.1"/>
    </reaction>
</comment>
<feature type="binding site" evidence="13">
    <location>
        <position position="807"/>
    </location>
    <ligand>
        <name>Mg(2+)</name>
        <dbReference type="ChEBI" id="CHEBI:18420"/>
    </ligand>
</feature>
<dbReference type="InterPro" id="IPR008279">
    <property type="entry name" value="PEP-util_enz_mobile_dom"/>
</dbReference>
<dbReference type="PROSITE" id="PS00742">
    <property type="entry name" value="PEP_ENZYMES_2"/>
    <property type="match status" value="1"/>
</dbReference>
<dbReference type="GO" id="GO:0005524">
    <property type="term" value="F:ATP binding"/>
    <property type="evidence" value="ECO:0007669"/>
    <property type="project" value="UniProtKB-UniRule"/>
</dbReference>
<dbReference type="Pfam" id="PF02896">
    <property type="entry name" value="PEP-utilizers_C"/>
    <property type="match status" value="1"/>
</dbReference>
<feature type="binding site" evidence="12">
    <location>
        <position position="806"/>
    </location>
    <ligand>
        <name>substrate</name>
    </ligand>
</feature>
<keyword evidence="8" id="KW-0067">ATP-binding</keyword>
<evidence type="ECO:0000256" key="10">
    <source>
        <dbReference type="PIRNR" id="PIRNR000853"/>
    </source>
</evidence>
<dbReference type="InterPro" id="IPR002192">
    <property type="entry name" value="PPDK_AMP/ATP-bd"/>
</dbReference>
<dbReference type="SUPFAM" id="SSF51621">
    <property type="entry name" value="Phosphoenolpyruvate/pyruvate domain"/>
    <property type="match status" value="1"/>
</dbReference>
<dbReference type="PIRSF" id="PIRSF000853">
    <property type="entry name" value="PPDK"/>
    <property type="match status" value="1"/>
</dbReference>
<dbReference type="EC" id="2.7.9.1" evidence="3 10"/>
<feature type="domain" description="Pyruvate phosphate dikinase AMP/ATP-binding" evidence="15">
    <location>
        <begin position="89"/>
        <end position="318"/>
    </location>
</feature>
<dbReference type="Gene3D" id="3.20.20.60">
    <property type="entry name" value="Phosphoenolpyruvate-binding domains"/>
    <property type="match status" value="1"/>
</dbReference>
<dbReference type="NCBIfam" id="NF004531">
    <property type="entry name" value="PRK05878.1"/>
    <property type="match status" value="1"/>
</dbReference>
<dbReference type="EMBL" id="CAICTM010001046">
    <property type="protein sequence ID" value="CAB9519800.1"/>
    <property type="molecule type" value="Genomic_DNA"/>
</dbReference>
<feature type="binding site" evidence="12">
    <location>
        <position position="805"/>
    </location>
    <ligand>
        <name>substrate</name>
    </ligand>
</feature>
<dbReference type="GO" id="GO:0046872">
    <property type="term" value="F:metal ion binding"/>
    <property type="evidence" value="ECO:0007669"/>
    <property type="project" value="UniProtKB-UniRule"/>
</dbReference>
<comment type="caution">
    <text evidence="17">The sequence shown here is derived from an EMBL/GenBank/DDBJ whole genome shotgun (WGS) entry which is preliminary data.</text>
</comment>
<dbReference type="Gene3D" id="3.30.1490.20">
    <property type="entry name" value="ATP-grasp fold, A domain"/>
    <property type="match status" value="1"/>
</dbReference>
<evidence type="ECO:0000256" key="1">
    <source>
        <dbReference type="ARBA" id="ARBA00001946"/>
    </source>
</evidence>
<comment type="similarity">
    <text evidence="2 10">Belongs to the PEP-utilizing enzyme family.</text>
</comment>
<dbReference type="SUPFAM" id="SSF56059">
    <property type="entry name" value="Glutathione synthetase ATP-binding domain-like"/>
    <property type="match status" value="1"/>
</dbReference>
<reference evidence="17" key="1">
    <citation type="submission" date="2020-06" db="EMBL/GenBank/DDBJ databases">
        <authorList>
            <consortium name="Plant Systems Biology data submission"/>
        </authorList>
    </citation>
    <scope>NUCLEOTIDE SEQUENCE</scope>
    <source>
        <strain evidence="17">D6</strain>
    </source>
</reference>
<dbReference type="PANTHER" id="PTHR22931">
    <property type="entry name" value="PHOSPHOENOLPYRUVATE DIKINASE-RELATED"/>
    <property type="match status" value="1"/>
</dbReference>